<dbReference type="SMART" id="SM01043">
    <property type="entry name" value="BTAD"/>
    <property type="match status" value="1"/>
</dbReference>
<dbReference type="InterPro" id="IPR036388">
    <property type="entry name" value="WH-like_DNA-bd_sf"/>
</dbReference>
<dbReference type="Gene3D" id="1.25.40.10">
    <property type="entry name" value="Tetratricopeptide repeat domain"/>
    <property type="match status" value="1"/>
</dbReference>
<dbReference type="PANTHER" id="PTHR35807:SF1">
    <property type="entry name" value="TRANSCRIPTIONAL REGULATOR REDD"/>
    <property type="match status" value="1"/>
</dbReference>
<dbReference type="Pfam" id="PF03704">
    <property type="entry name" value="BTAD"/>
    <property type="match status" value="1"/>
</dbReference>
<evidence type="ECO:0000256" key="5">
    <source>
        <dbReference type="PROSITE-ProRule" id="PRU01091"/>
    </source>
</evidence>
<accession>A0ABP4JKK4</accession>
<evidence type="ECO:0000256" key="1">
    <source>
        <dbReference type="ARBA" id="ARBA00005820"/>
    </source>
</evidence>
<feature type="DNA-binding region" description="OmpR/PhoB-type" evidence="5">
    <location>
        <begin position="4"/>
        <end position="108"/>
    </location>
</feature>
<comment type="caution">
    <text evidence="7">The sequence shown here is derived from an EMBL/GenBank/DDBJ whole genome shotgun (WGS) entry which is preliminary data.</text>
</comment>
<evidence type="ECO:0000256" key="3">
    <source>
        <dbReference type="ARBA" id="ARBA00023125"/>
    </source>
</evidence>
<dbReference type="SUPFAM" id="SSF46894">
    <property type="entry name" value="C-terminal effector domain of the bipartite response regulators"/>
    <property type="match status" value="1"/>
</dbReference>
<gene>
    <name evidence="7" type="ORF">GCM10009640_19410</name>
</gene>
<dbReference type="InterPro" id="IPR016032">
    <property type="entry name" value="Sig_transdc_resp-reg_C-effctor"/>
</dbReference>
<dbReference type="SMART" id="SM00862">
    <property type="entry name" value="Trans_reg_C"/>
    <property type="match status" value="1"/>
</dbReference>
<dbReference type="InterPro" id="IPR011990">
    <property type="entry name" value="TPR-like_helical_dom_sf"/>
</dbReference>
<name>A0ABP4JKK4_9MICO</name>
<protein>
    <recommendedName>
        <fullName evidence="6">OmpR/PhoB-type domain-containing protein</fullName>
    </recommendedName>
</protein>
<reference evidence="8" key="1">
    <citation type="journal article" date="2019" name="Int. J. Syst. Evol. Microbiol.">
        <title>The Global Catalogue of Microorganisms (GCM) 10K type strain sequencing project: providing services to taxonomists for standard genome sequencing and annotation.</title>
        <authorList>
            <consortium name="The Broad Institute Genomics Platform"/>
            <consortium name="The Broad Institute Genome Sequencing Center for Infectious Disease"/>
            <person name="Wu L."/>
            <person name="Ma J."/>
        </authorList>
    </citation>
    <scope>NUCLEOTIDE SEQUENCE [LARGE SCALE GENOMIC DNA]</scope>
    <source>
        <strain evidence="8">JCM 12398</strain>
    </source>
</reference>
<dbReference type="RefSeq" id="WP_343919867.1">
    <property type="nucleotide sequence ID" value="NZ_BAAAKK010000005.1"/>
</dbReference>
<dbReference type="Pfam" id="PF00486">
    <property type="entry name" value="Trans_reg_C"/>
    <property type="match status" value="1"/>
</dbReference>
<dbReference type="Gene3D" id="1.10.10.10">
    <property type="entry name" value="Winged helix-like DNA-binding domain superfamily/Winged helix DNA-binding domain"/>
    <property type="match status" value="1"/>
</dbReference>
<keyword evidence="3 5" id="KW-0238">DNA-binding</keyword>
<keyword evidence="2" id="KW-0805">Transcription regulation</keyword>
<evidence type="ECO:0000256" key="2">
    <source>
        <dbReference type="ARBA" id="ARBA00023015"/>
    </source>
</evidence>
<evidence type="ECO:0000256" key="4">
    <source>
        <dbReference type="ARBA" id="ARBA00023163"/>
    </source>
</evidence>
<evidence type="ECO:0000259" key="6">
    <source>
        <dbReference type="PROSITE" id="PS51755"/>
    </source>
</evidence>
<keyword evidence="4" id="KW-0804">Transcription</keyword>
<dbReference type="EMBL" id="BAAAKK010000005">
    <property type="protein sequence ID" value="GAA1424035.1"/>
    <property type="molecule type" value="Genomic_DNA"/>
</dbReference>
<dbReference type="Proteomes" id="UP001501266">
    <property type="component" value="Unassembled WGS sequence"/>
</dbReference>
<sequence>MHAQPVDEPAQLSVTIIGPLEVRRDAMVLHAHDLGGPKPRQILEILLLRRGVPVSKDVLIDLLWGDKVPREARAALESYVSVLRRHLQPALGRSGPLRTTTGGYLIDESVVDLDLARFDALLHRAQRAEAAIAHPLVVQALSLANGPLLGDELRPAWADEARRRHADAVSAARVLAAESAAALGANDEAILWANQALLDDPLHEGAWMALILALERSRQYAEGLRAYGRCRLVLDRELGCEPSPALRAAHTRLLQATATGHGELSHAVSALLVLHDQLVRGAQAGFEEDLAEARTDDAVRHAGDVLASFLRRAIQVA</sequence>
<dbReference type="PANTHER" id="PTHR35807">
    <property type="entry name" value="TRANSCRIPTIONAL REGULATOR REDD-RELATED"/>
    <property type="match status" value="1"/>
</dbReference>
<evidence type="ECO:0000313" key="7">
    <source>
        <dbReference type="EMBL" id="GAA1424035.1"/>
    </source>
</evidence>
<dbReference type="SUPFAM" id="SSF48452">
    <property type="entry name" value="TPR-like"/>
    <property type="match status" value="1"/>
</dbReference>
<organism evidence="7 8">
    <name type="scientific">Agrococcus citreus</name>
    <dbReference type="NCBI Taxonomy" id="84643"/>
    <lineage>
        <taxon>Bacteria</taxon>
        <taxon>Bacillati</taxon>
        <taxon>Actinomycetota</taxon>
        <taxon>Actinomycetes</taxon>
        <taxon>Micrococcales</taxon>
        <taxon>Microbacteriaceae</taxon>
        <taxon>Agrococcus</taxon>
    </lineage>
</organism>
<comment type="similarity">
    <text evidence="1">Belongs to the AfsR/DnrI/RedD regulatory family.</text>
</comment>
<proteinExistence type="inferred from homology"/>
<evidence type="ECO:0000313" key="8">
    <source>
        <dbReference type="Proteomes" id="UP001501266"/>
    </source>
</evidence>
<keyword evidence="8" id="KW-1185">Reference proteome</keyword>
<dbReference type="InterPro" id="IPR051677">
    <property type="entry name" value="AfsR-DnrI-RedD_regulator"/>
</dbReference>
<dbReference type="PROSITE" id="PS51755">
    <property type="entry name" value="OMPR_PHOB"/>
    <property type="match status" value="1"/>
</dbReference>
<dbReference type="InterPro" id="IPR005158">
    <property type="entry name" value="BTAD"/>
</dbReference>
<feature type="domain" description="OmpR/PhoB-type" evidence="6">
    <location>
        <begin position="4"/>
        <end position="108"/>
    </location>
</feature>
<dbReference type="InterPro" id="IPR001867">
    <property type="entry name" value="OmpR/PhoB-type_DNA-bd"/>
</dbReference>